<accession>A0A9P5Y3S0</accession>
<reference evidence="3" key="1">
    <citation type="submission" date="2020-11" db="EMBL/GenBank/DDBJ databases">
        <authorList>
            <consortium name="DOE Joint Genome Institute"/>
            <person name="Ahrendt S."/>
            <person name="Riley R."/>
            <person name="Andreopoulos W."/>
            <person name="Labutti K."/>
            <person name="Pangilinan J."/>
            <person name="Ruiz-Duenas F.J."/>
            <person name="Barrasa J.M."/>
            <person name="Sanchez-Garcia M."/>
            <person name="Camarero S."/>
            <person name="Miyauchi S."/>
            <person name="Serrano A."/>
            <person name="Linde D."/>
            <person name="Babiker R."/>
            <person name="Drula E."/>
            <person name="Ayuso-Fernandez I."/>
            <person name="Pacheco R."/>
            <person name="Padilla G."/>
            <person name="Ferreira P."/>
            <person name="Barriuso J."/>
            <person name="Kellner H."/>
            <person name="Castanera R."/>
            <person name="Alfaro M."/>
            <person name="Ramirez L."/>
            <person name="Pisabarro A.G."/>
            <person name="Kuo A."/>
            <person name="Tritt A."/>
            <person name="Lipzen A."/>
            <person name="He G."/>
            <person name="Yan M."/>
            <person name="Ng V."/>
            <person name="Cullen D."/>
            <person name="Martin F."/>
            <person name="Rosso M.-N."/>
            <person name="Henrissat B."/>
            <person name="Hibbett D."/>
            <person name="Martinez A.T."/>
            <person name="Grigoriev I.V."/>
        </authorList>
    </citation>
    <scope>NUCLEOTIDE SEQUENCE</scope>
    <source>
        <strain evidence="3">CBS 247.69</strain>
    </source>
</reference>
<name>A0A9P5Y3S0_9AGAR</name>
<evidence type="ECO:0000256" key="2">
    <source>
        <dbReference type="SAM" id="MobiDB-lite"/>
    </source>
</evidence>
<feature type="coiled-coil region" evidence="1">
    <location>
        <begin position="39"/>
        <end position="66"/>
    </location>
</feature>
<sequence>MGRLVRNDEEPLAIPSGPSETRGSVVTVYATATQSSFVEVGTEDQMEELNMALEALEKRAVACTVELEAYAKGPLEDVLEKIGAMEGYLNS</sequence>
<feature type="region of interest" description="Disordered" evidence="2">
    <location>
        <begin position="1"/>
        <end position="24"/>
    </location>
</feature>
<dbReference type="Proteomes" id="UP000807353">
    <property type="component" value="Unassembled WGS sequence"/>
</dbReference>
<evidence type="ECO:0000256" key="1">
    <source>
        <dbReference type="SAM" id="Coils"/>
    </source>
</evidence>
<dbReference type="EMBL" id="MU150291">
    <property type="protein sequence ID" value="KAF9460976.1"/>
    <property type="molecule type" value="Genomic_DNA"/>
</dbReference>
<evidence type="ECO:0000313" key="3">
    <source>
        <dbReference type="EMBL" id="KAF9460976.1"/>
    </source>
</evidence>
<keyword evidence="1" id="KW-0175">Coiled coil</keyword>
<gene>
    <name evidence="3" type="ORF">BDZ94DRAFT_1264867</name>
</gene>
<dbReference type="AlphaFoldDB" id="A0A9P5Y3S0"/>
<organism evidence="3 4">
    <name type="scientific">Collybia nuda</name>
    <dbReference type="NCBI Taxonomy" id="64659"/>
    <lineage>
        <taxon>Eukaryota</taxon>
        <taxon>Fungi</taxon>
        <taxon>Dikarya</taxon>
        <taxon>Basidiomycota</taxon>
        <taxon>Agaricomycotina</taxon>
        <taxon>Agaricomycetes</taxon>
        <taxon>Agaricomycetidae</taxon>
        <taxon>Agaricales</taxon>
        <taxon>Tricholomatineae</taxon>
        <taxon>Clitocybaceae</taxon>
        <taxon>Collybia</taxon>
    </lineage>
</organism>
<keyword evidence="4" id="KW-1185">Reference proteome</keyword>
<evidence type="ECO:0000313" key="4">
    <source>
        <dbReference type="Proteomes" id="UP000807353"/>
    </source>
</evidence>
<proteinExistence type="predicted"/>
<comment type="caution">
    <text evidence="3">The sequence shown here is derived from an EMBL/GenBank/DDBJ whole genome shotgun (WGS) entry which is preliminary data.</text>
</comment>
<feature type="non-terminal residue" evidence="3">
    <location>
        <position position="91"/>
    </location>
</feature>
<protein>
    <submittedName>
        <fullName evidence="3">Uncharacterized protein</fullName>
    </submittedName>
</protein>